<dbReference type="EMBL" id="CP121756">
    <property type="protein sequence ID" value="WGE08365.1"/>
    <property type="molecule type" value="Genomic_DNA"/>
</dbReference>
<organism evidence="1 2">
    <name type="scientific">Bacillus subtilis</name>
    <dbReference type="NCBI Taxonomy" id="1423"/>
    <lineage>
        <taxon>Bacteria</taxon>
        <taxon>Bacillati</taxon>
        <taxon>Bacillota</taxon>
        <taxon>Bacilli</taxon>
        <taxon>Bacillales</taxon>
        <taxon>Bacillaceae</taxon>
        <taxon>Bacillus</taxon>
    </lineage>
</organism>
<accession>A0AC61Z5M4</accession>
<protein>
    <submittedName>
        <fullName evidence="1">Uncharacterized protein</fullName>
    </submittedName>
</protein>
<name>A0AC61Z5M4_BACIU</name>
<sequence>MKQIYKYDNKMNYVPSENMIINDGEDIPEGYTDIPPVNPDGAGMYKPVFDKGKSEWRETATQEYIDSLQPPPPEPSELDKLKKQVSDLTFKLLTGGVIK</sequence>
<dbReference type="Proteomes" id="UP001217185">
    <property type="component" value="Chromosome"/>
</dbReference>
<gene>
    <name evidence="1" type="ORF">P5658_08365</name>
</gene>
<reference evidence="1" key="1">
    <citation type="submission" date="2025-02" db="EMBL/GenBank/DDBJ databases">
        <title>Complete genome sequences of 52 Bacillus and Priestia strains isolated from West-African fermentations and 26 reference strains from the DSMZ collection.</title>
        <authorList>
            <person name="Wiedenbein E.S."/>
            <person name="Canoy T.S."/>
            <person name="Hui Y."/>
            <person name="Parkouda C."/>
            <person name="Dawende C."/>
            <person name="Ametefe E."/>
            <person name="Jespersen L."/>
            <person name="Nielsen D.S."/>
        </authorList>
    </citation>
    <scope>NUCLEOTIDE SEQUENCE</scope>
    <source>
        <strain evidence="1">PRO122</strain>
    </source>
</reference>
<evidence type="ECO:0000313" key="1">
    <source>
        <dbReference type="EMBL" id="WGE08365.1"/>
    </source>
</evidence>
<proteinExistence type="predicted"/>
<evidence type="ECO:0000313" key="2">
    <source>
        <dbReference type="Proteomes" id="UP001217185"/>
    </source>
</evidence>